<gene>
    <name evidence="1" type="ORF">GGD50_003283</name>
</gene>
<proteinExistence type="predicted"/>
<keyword evidence="2" id="KW-1185">Reference proteome</keyword>
<name>A0A7W9D1S9_9HYPH</name>
<evidence type="ECO:0000313" key="2">
    <source>
        <dbReference type="Proteomes" id="UP000549882"/>
    </source>
</evidence>
<dbReference type="Proteomes" id="UP000549882">
    <property type="component" value="Unassembled WGS sequence"/>
</dbReference>
<comment type="caution">
    <text evidence="1">The sequence shown here is derived from an EMBL/GenBank/DDBJ whole genome shotgun (WGS) entry which is preliminary data.</text>
</comment>
<protein>
    <submittedName>
        <fullName evidence="1">Uncharacterized protein</fullName>
    </submittedName>
</protein>
<dbReference type="AlphaFoldDB" id="A0A7W9D1S9"/>
<reference evidence="1 2" key="1">
    <citation type="submission" date="2020-08" db="EMBL/GenBank/DDBJ databases">
        <title>Genomic Encyclopedia of Type Strains, Phase IV (KMG-V): Genome sequencing to study the core and pangenomes of soil and plant-associated prokaryotes.</title>
        <authorList>
            <person name="Whitman W."/>
        </authorList>
    </citation>
    <scope>NUCLEOTIDE SEQUENCE [LARGE SCALE GENOMIC DNA]</scope>
    <source>
        <strain evidence="1 2">SEMIA 4064</strain>
    </source>
</reference>
<dbReference type="EMBL" id="JACHBI010000006">
    <property type="protein sequence ID" value="MBB5574654.1"/>
    <property type="molecule type" value="Genomic_DNA"/>
</dbReference>
<evidence type="ECO:0000313" key="1">
    <source>
        <dbReference type="EMBL" id="MBB5574654.1"/>
    </source>
</evidence>
<sequence length="55" mass="5930">MAAKIRFMDIPSGLIAIAHRIEWLSSRVNAALATLCDTRGNMPLPAVAAARHSDQ</sequence>
<organism evidence="1 2">
    <name type="scientific">Rhizobium paranaense</name>
    <dbReference type="NCBI Taxonomy" id="1650438"/>
    <lineage>
        <taxon>Bacteria</taxon>
        <taxon>Pseudomonadati</taxon>
        <taxon>Pseudomonadota</taxon>
        <taxon>Alphaproteobacteria</taxon>
        <taxon>Hyphomicrobiales</taxon>
        <taxon>Rhizobiaceae</taxon>
        <taxon>Rhizobium/Agrobacterium group</taxon>
        <taxon>Rhizobium</taxon>
    </lineage>
</organism>
<dbReference type="RefSeq" id="WP_183938346.1">
    <property type="nucleotide sequence ID" value="NZ_JACHBI010000006.1"/>
</dbReference>
<accession>A0A7W9D1S9</accession>